<dbReference type="OrthoDB" id="10265969at2759"/>
<reference evidence="4 5" key="1">
    <citation type="journal article" date="2018" name="MBio">
        <title>Comparative Genomics Reveals the Core Gene Toolbox for the Fungus-Insect Symbiosis.</title>
        <authorList>
            <person name="Wang Y."/>
            <person name="Stata M."/>
            <person name="Wang W."/>
            <person name="Stajich J.E."/>
            <person name="White M.M."/>
            <person name="Moncalvo J.M."/>
        </authorList>
    </citation>
    <scope>NUCLEOTIDE SEQUENCE [LARGE SCALE GENOMIC DNA]</scope>
    <source>
        <strain evidence="4 5">AUS-77-4</strain>
    </source>
</reference>
<dbReference type="SMART" id="SM00761">
    <property type="entry name" value="HDAC_interact"/>
    <property type="match status" value="1"/>
</dbReference>
<dbReference type="STRING" id="61424.A0A2T9Z5Q3"/>
<dbReference type="AlphaFoldDB" id="A0A2T9Z5Q3"/>
<dbReference type="InterPro" id="IPR039774">
    <property type="entry name" value="Sin3-like"/>
</dbReference>
<feature type="domain" description="Histone deacetylase interacting" evidence="3">
    <location>
        <begin position="167"/>
        <end position="266"/>
    </location>
</feature>
<keyword evidence="2" id="KW-0539">Nucleus</keyword>
<organism evidence="4 5">
    <name type="scientific">Furculomyces boomerangus</name>
    <dbReference type="NCBI Taxonomy" id="61424"/>
    <lineage>
        <taxon>Eukaryota</taxon>
        <taxon>Fungi</taxon>
        <taxon>Fungi incertae sedis</taxon>
        <taxon>Zoopagomycota</taxon>
        <taxon>Kickxellomycotina</taxon>
        <taxon>Harpellomycetes</taxon>
        <taxon>Harpellales</taxon>
        <taxon>Harpellaceae</taxon>
        <taxon>Furculomyces</taxon>
    </lineage>
</organism>
<dbReference type="GO" id="GO:0005634">
    <property type="term" value="C:nucleus"/>
    <property type="evidence" value="ECO:0007669"/>
    <property type="project" value="UniProtKB-SubCell"/>
</dbReference>
<dbReference type="Pfam" id="PF08295">
    <property type="entry name" value="Sin3_corepress"/>
    <property type="match status" value="1"/>
</dbReference>
<gene>
    <name evidence="4" type="ORF">BB559_000327</name>
</gene>
<dbReference type="Pfam" id="PF16879">
    <property type="entry name" value="Sin3a_C"/>
    <property type="match status" value="1"/>
</dbReference>
<dbReference type="InterPro" id="IPR031693">
    <property type="entry name" value="Sin3_C"/>
</dbReference>
<dbReference type="EMBL" id="MBFT01000014">
    <property type="protein sequence ID" value="PVU99876.1"/>
    <property type="molecule type" value="Genomic_DNA"/>
</dbReference>
<dbReference type="InterPro" id="IPR013194">
    <property type="entry name" value="HDAC_interact_dom"/>
</dbReference>
<protein>
    <recommendedName>
        <fullName evidence="3">Histone deacetylase interacting domain-containing protein</fullName>
    </recommendedName>
</protein>
<dbReference type="SUPFAM" id="SSF47762">
    <property type="entry name" value="PAH2 domain"/>
    <property type="match status" value="1"/>
</dbReference>
<evidence type="ECO:0000259" key="3">
    <source>
        <dbReference type="SMART" id="SM00761"/>
    </source>
</evidence>
<dbReference type="PANTHER" id="PTHR12346">
    <property type="entry name" value="SIN3B-RELATED"/>
    <property type="match status" value="1"/>
</dbReference>
<dbReference type="Pfam" id="PF02671">
    <property type="entry name" value="PAH"/>
    <property type="match status" value="1"/>
</dbReference>
<name>A0A2T9Z5Q3_9FUNG</name>
<sequence length="740" mass="85279">MPKINSKTHFPSKLKNPKHLSYPYNKISLFLSKTNLLFKNSPQKYTLFLSLLKNTAKGDLSAKNNLIAFIHSNPTLVPDFNSFLTPHPPTPKLPFKNWFFSQIKLTLEQKPIFLEFLTLLNRYNQNLISTSTLIQLATPFLSKRPDLLKTLTTLVSHNQQQTFQLPDSPGPSYKAIDFSDSSNTLTNPENAHLSELNNAWMSHPTWASEKNEFIYHKKNPYEEEIFNIEQERHKLQMNIETNNLLIKRLQTYLKNPASIHLDSITSSALTKVALKKVYDTRRTTETLLALKTNPQITASIVLKKLLIKDKEWKKVKDNFMPIWNDLQTKNYYKSLDHQPKVQKDVSVNLINEVIAAKHEKLLNYNYNSWDIKLPSPNKNTTRDAANLVASYIKNNYKRSNSRAIQTLLKTTMHSIFSLFMEIEGDEFLDDWPSPSSLLYAKKKEFGTKDPTYPSSSSTKVSVVIPQFESTDTKNNTCVNPHKSVIRKCPTSSLGDLWSHLGLYSFQENAKIFANMIPKDFVYNMNNKMFCDENIYIFIRLFLVLSAKMDELYKDIYENEEFVCFGDFDSKRTRHINNLLSDLDIGCTGKHNIFVALLNKLAENELGSRDFETVAGYMFGSSAYKAFSIANMIGGVSDRLIYISNSSRSMKYLAMFEFSLGRPCILTKDLVDYHKNVVEMPCFGEDTSKLFLLSCGKGSGFVYCSFVSRDEKQFMKEIDTEQNKWFDYIYSYYSEKTLSTK</sequence>
<keyword evidence="5" id="KW-1185">Reference proteome</keyword>
<dbReference type="Gene3D" id="1.20.1160.11">
    <property type="entry name" value="Paired amphipathic helix"/>
    <property type="match status" value="1"/>
</dbReference>
<accession>A0A2T9Z5Q3</accession>
<evidence type="ECO:0000313" key="4">
    <source>
        <dbReference type="EMBL" id="PVU99876.1"/>
    </source>
</evidence>
<dbReference type="InterPro" id="IPR003822">
    <property type="entry name" value="PAH"/>
</dbReference>
<comment type="subcellular location">
    <subcellularLocation>
        <location evidence="1">Nucleus</location>
    </subcellularLocation>
</comment>
<comment type="caution">
    <text evidence="4">The sequence shown here is derived from an EMBL/GenBank/DDBJ whole genome shotgun (WGS) entry which is preliminary data.</text>
</comment>
<dbReference type="Proteomes" id="UP000245699">
    <property type="component" value="Unassembled WGS sequence"/>
</dbReference>
<evidence type="ECO:0000256" key="2">
    <source>
        <dbReference type="ARBA" id="ARBA00023242"/>
    </source>
</evidence>
<evidence type="ECO:0000256" key="1">
    <source>
        <dbReference type="ARBA" id="ARBA00004123"/>
    </source>
</evidence>
<proteinExistence type="predicted"/>
<dbReference type="InterPro" id="IPR036600">
    <property type="entry name" value="PAH_sf"/>
</dbReference>
<evidence type="ECO:0000313" key="5">
    <source>
        <dbReference type="Proteomes" id="UP000245699"/>
    </source>
</evidence>
<dbReference type="GO" id="GO:0003714">
    <property type="term" value="F:transcription corepressor activity"/>
    <property type="evidence" value="ECO:0007669"/>
    <property type="project" value="InterPro"/>
</dbReference>